<evidence type="ECO:0000313" key="2">
    <source>
        <dbReference type="Proteomes" id="UP001055879"/>
    </source>
</evidence>
<dbReference type="Proteomes" id="UP001055879">
    <property type="component" value="Linkage Group LG02"/>
</dbReference>
<protein>
    <submittedName>
        <fullName evidence="1">Uncharacterized protein</fullName>
    </submittedName>
</protein>
<evidence type="ECO:0000313" key="1">
    <source>
        <dbReference type="EMBL" id="KAI3759831.1"/>
    </source>
</evidence>
<reference evidence="1 2" key="2">
    <citation type="journal article" date="2022" name="Mol. Ecol. Resour.">
        <title>The genomes of chicory, endive, great burdock and yacon provide insights into Asteraceae paleo-polyploidization history and plant inulin production.</title>
        <authorList>
            <person name="Fan W."/>
            <person name="Wang S."/>
            <person name="Wang H."/>
            <person name="Wang A."/>
            <person name="Jiang F."/>
            <person name="Liu H."/>
            <person name="Zhao H."/>
            <person name="Xu D."/>
            <person name="Zhang Y."/>
        </authorList>
    </citation>
    <scope>NUCLEOTIDE SEQUENCE [LARGE SCALE GENOMIC DNA]</scope>
    <source>
        <strain evidence="2">cv. Niubang</strain>
    </source>
</reference>
<keyword evidence="2" id="KW-1185">Reference proteome</keyword>
<dbReference type="EMBL" id="CM042048">
    <property type="protein sequence ID" value="KAI3759831.1"/>
    <property type="molecule type" value="Genomic_DNA"/>
</dbReference>
<gene>
    <name evidence="1" type="ORF">L6452_07926</name>
</gene>
<proteinExistence type="predicted"/>
<name>A0ACB9EMC9_ARCLA</name>
<accession>A0ACB9EMC9</accession>
<comment type="caution">
    <text evidence="1">The sequence shown here is derived from an EMBL/GenBank/DDBJ whole genome shotgun (WGS) entry which is preliminary data.</text>
</comment>
<reference evidence="2" key="1">
    <citation type="journal article" date="2022" name="Mol. Ecol. Resour.">
        <title>The genomes of chicory, endive, great burdock and yacon provide insights into Asteraceae palaeo-polyploidization history and plant inulin production.</title>
        <authorList>
            <person name="Fan W."/>
            <person name="Wang S."/>
            <person name="Wang H."/>
            <person name="Wang A."/>
            <person name="Jiang F."/>
            <person name="Liu H."/>
            <person name="Zhao H."/>
            <person name="Xu D."/>
            <person name="Zhang Y."/>
        </authorList>
    </citation>
    <scope>NUCLEOTIDE SEQUENCE [LARGE SCALE GENOMIC DNA]</scope>
    <source>
        <strain evidence="2">cv. Niubang</strain>
    </source>
</reference>
<organism evidence="1 2">
    <name type="scientific">Arctium lappa</name>
    <name type="common">Greater burdock</name>
    <name type="synonym">Lappa major</name>
    <dbReference type="NCBI Taxonomy" id="4217"/>
    <lineage>
        <taxon>Eukaryota</taxon>
        <taxon>Viridiplantae</taxon>
        <taxon>Streptophyta</taxon>
        <taxon>Embryophyta</taxon>
        <taxon>Tracheophyta</taxon>
        <taxon>Spermatophyta</taxon>
        <taxon>Magnoliopsida</taxon>
        <taxon>eudicotyledons</taxon>
        <taxon>Gunneridae</taxon>
        <taxon>Pentapetalae</taxon>
        <taxon>asterids</taxon>
        <taxon>campanulids</taxon>
        <taxon>Asterales</taxon>
        <taxon>Asteraceae</taxon>
        <taxon>Carduoideae</taxon>
        <taxon>Cardueae</taxon>
        <taxon>Arctiinae</taxon>
        <taxon>Arctium</taxon>
    </lineage>
</organism>
<sequence>MWVRTYVKGLKFEYAHQPKRIAVLEQKKAVKSVGKEVGTKKLELGAVSCHHRPSSPPLVLVLSAHPTKKKNLAGDLVSPPSLQLQNQQITISILTF</sequence>